<proteinExistence type="predicted"/>
<protein>
    <submittedName>
        <fullName evidence="1">Uncharacterized protein</fullName>
    </submittedName>
</protein>
<gene>
    <name evidence="1" type="ORF">F8M41_021978</name>
</gene>
<accession>A0A8H4EID9</accession>
<comment type="caution">
    <text evidence="1">The sequence shown here is derived from an EMBL/GenBank/DDBJ whole genome shotgun (WGS) entry which is preliminary data.</text>
</comment>
<keyword evidence="2" id="KW-1185">Reference proteome</keyword>
<dbReference type="AlphaFoldDB" id="A0A8H4EID9"/>
<evidence type="ECO:0000313" key="1">
    <source>
        <dbReference type="EMBL" id="KAF0490119.1"/>
    </source>
</evidence>
<dbReference type="Proteomes" id="UP000439903">
    <property type="component" value="Unassembled WGS sequence"/>
</dbReference>
<dbReference type="EMBL" id="WTPW01000665">
    <property type="protein sequence ID" value="KAF0490119.1"/>
    <property type="molecule type" value="Genomic_DNA"/>
</dbReference>
<evidence type="ECO:0000313" key="2">
    <source>
        <dbReference type="Proteomes" id="UP000439903"/>
    </source>
</evidence>
<name>A0A8H4EID9_GIGMA</name>
<sequence length="148" mass="17401">MPAIKRRKSSQTPTNIKRIKGNMCNIGFCANETKEHICRLEREIGVQAEKITFVSHIDTGNNDKVYYFDTIWQRLFYTRLFQTNTDPFNNLELHNITIHLKLMTYYSLVHGNTYNLPTKQDNTIITTLLSPIMIHFHIVEICDLKLRI</sequence>
<reference evidence="1 2" key="1">
    <citation type="journal article" date="2019" name="Environ. Microbiol.">
        <title>At the nexus of three kingdoms: the genome of the mycorrhizal fungus Gigaspora margarita provides insights into plant, endobacterial and fungal interactions.</title>
        <authorList>
            <person name="Venice F."/>
            <person name="Ghignone S."/>
            <person name="Salvioli di Fossalunga A."/>
            <person name="Amselem J."/>
            <person name="Novero M."/>
            <person name="Xianan X."/>
            <person name="Sedzielewska Toro K."/>
            <person name="Morin E."/>
            <person name="Lipzen A."/>
            <person name="Grigoriev I.V."/>
            <person name="Henrissat B."/>
            <person name="Martin F.M."/>
            <person name="Bonfante P."/>
        </authorList>
    </citation>
    <scope>NUCLEOTIDE SEQUENCE [LARGE SCALE GENOMIC DNA]</scope>
    <source>
        <strain evidence="1 2">BEG34</strain>
    </source>
</reference>
<organism evidence="1 2">
    <name type="scientific">Gigaspora margarita</name>
    <dbReference type="NCBI Taxonomy" id="4874"/>
    <lineage>
        <taxon>Eukaryota</taxon>
        <taxon>Fungi</taxon>
        <taxon>Fungi incertae sedis</taxon>
        <taxon>Mucoromycota</taxon>
        <taxon>Glomeromycotina</taxon>
        <taxon>Glomeromycetes</taxon>
        <taxon>Diversisporales</taxon>
        <taxon>Gigasporaceae</taxon>
        <taxon>Gigaspora</taxon>
    </lineage>
</organism>